<evidence type="ECO:0008006" key="3">
    <source>
        <dbReference type="Google" id="ProtNLM"/>
    </source>
</evidence>
<comment type="caution">
    <text evidence="1">The sequence shown here is derived from an EMBL/GenBank/DDBJ whole genome shotgun (WGS) entry which is preliminary data.</text>
</comment>
<protein>
    <recommendedName>
        <fullName evidence="3">Glycosyl transferase family 28 C-terminal domain-containing protein</fullName>
    </recommendedName>
</protein>
<gene>
    <name evidence="1" type="ORF">PN838_12935</name>
</gene>
<proteinExistence type="predicted"/>
<sequence length="191" mass="20310">MPISATEFNRRKTTLASFGLDENDYVLLSAGSGGHTLDGQPASVVFSDIAIKVSRELKLKCIVVLGSSFTGTVPANTASVYFVKKLENNSFIALLANCRFALLSGGGSLLQGIAMKKMVVTTSVAKDQPARIRACEKEQLVLSAEPNSRDIYAAVQQILQSETNLALNNALTKCSLTNGIGQTEKLLSGLL</sequence>
<organism evidence="1 2">
    <name type="scientific">Psychrosphaera algicola</name>
    <dbReference type="NCBI Taxonomy" id="3023714"/>
    <lineage>
        <taxon>Bacteria</taxon>
        <taxon>Pseudomonadati</taxon>
        <taxon>Pseudomonadota</taxon>
        <taxon>Gammaproteobacteria</taxon>
        <taxon>Alteromonadales</taxon>
        <taxon>Pseudoalteromonadaceae</taxon>
        <taxon>Psychrosphaera</taxon>
    </lineage>
</organism>
<accession>A0ABT5FDC3</accession>
<dbReference type="Gene3D" id="3.40.50.2000">
    <property type="entry name" value="Glycogen Phosphorylase B"/>
    <property type="match status" value="1"/>
</dbReference>
<dbReference type="EMBL" id="JAQOMS010000002">
    <property type="protein sequence ID" value="MDC2889512.1"/>
    <property type="molecule type" value="Genomic_DNA"/>
</dbReference>
<evidence type="ECO:0000313" key="1">
    <source>
        <dbReference type="EMBL" id="MDC2889512.1"/>
    </source>
</evidence>
<dbReference type="RefSeq" id="WP_272180934.1">
    <property type="nucleotide sequence ID" value="NZ_JAQOMS010000002.1"/>
</dbReference>
<keyword evidence="2" id="KW-1185">Reference proteome</keyword>
<dbReference type="SUPFAM" id="SSF53756">
    <property type="entry name" value="UDP-Glycosyltransferase/glycogen phosphorylase"/>
    <property type="match status" value="1"/>
</dbReference>
<name>A0ABT5FDC3_9GAMM</name>
<reference evidence="1 2" key="1">
    <citation type="submission" date="2023-01" db="EMBL/GenBank/DDBJ databases">
        <title>Psychrosphaera sp. nov., isolated from marine algae.</title>
        <authorList>
            <person name="Bayburt H."/>
            <person name="Choi B.J."/>
            <person name="Kim J.M."/>
            <person name="Choi D.G."/>
            <person name="Jeon C.O."/>
        </authorList>
    </citation>
    <scope>NUCLEOTIDE SEQUENCE [LARGE SCALE GENOMIC DNA]</scope>
    <source>
        <strain evidence="1 2">G1-22</strain>
    </source>
</reference>
<dbReference type="Proteomes" id="UP001528411">
    <property type="component" value="Unassembled WGS sequence"/>
</dbReference>
<evidence type="ECO:0000313" key="2">
    <source>
        <dbReference type="Proteomes" id="UP001528411"/>
    </source>
</evidence>